<gene>
    <name evidence="5" type="ORF">BHE90_001900</name>
</gene>
<dbReference type="Gene3D" id="3.40.50.300">
    <property type="entry name" value="P-loop containing nucleotide triphosphate hydrolases"/>
    <property type="match status" value="1"/>
</dbReference>
<dbReference type="SMART" id="SM00248">
    <property type="entry name" value="ANK"/>
    <property type="match status" value="4"/>
</dbReference>
<organism evidence="5 6">
    <name type="scientific">Fusarium euwallaceae</name>
    <dbReference type="NCBI Taxonomy" id="1147111"/>
    <lineage>
        <taxon>Eukaryota</taxon>
        <taxon>Fungi</taxon>
        <taxon>Dikarya</taxon>
        <taxon>Ascomycota</taxon>
        <taxon>Pezizomycotina</taxon>
        <taxon>Sordariomycetes</taxon>
        <taxon>Hypocreomycetidae</taxon>
        <taxon>Hypocreales</taxon>
        <taxon>Nectriaceae</taxon>
        <taxon>Fusarium</taxon>
        <taxon>Fusarium solani species complex</taxon>
    </lineage>
</organism>
<dbReference type="PROSITE" id="PS50297">
    <property type="entry name" value="ANK_REP_REGION"/>
    <property type="match status" value="1"/>
</dbReference>
<dbReference type="PROSITE" id="PS50088">
    <property type="entry name" value="ANK_REPEAT"/>
    <property type="match status" value="1"/>
</dbReference>
<sequence>MDNGQPATRQEIRNVSASNGGISLVGNFKDCTIGGVQQLTIQEQINQCRNALFISDPKIDRTTLISSKGQRAPGTCEWIRKNPHYQAWLAGESRLLWVSGGPGRGKTVLSLFLNEEVEKLCQGTDDRLLFYFCQFQNEKHNNAINVLRSLIYQILEFSIEGPEMQQALEYFDTPKKTEFALSSFECLWTVLEKLSKQPGLPRIFCVIDGVDECHSSRQLVKTLYRYCKSQTRNKNSAGLRLALIGRDLDKLGAFPGIKVDPDNEENVNEDVKTFVSSRLKALARIPGFDDIRSRVEKALLEGAEGTFLWVSFVIKELSRKTTCVEILDTLQALPKGLHPVFARMLGNIDSDQRQTSALIFKWVALAERPLTLDELAAAIAVKPGDHDLSIERIVADWVKICRPFLKVHNKRVVFVHQSAKEYLLREQPDADPVLEMFRITANQGHAALAHECLDILEASAFQRTALNLSDMSWPHQSHLLNYAVLHWQNHARLASRDAKDLFNPDRPFFQQPSAVRNNWTQTYNSWCSSQIRRHLPETPLHMACCLGIIPWVEITLQRDRSMTRGVRKWQSRKTIDRTDGGPTPLGWAVASEDKDMVQILLDSGADIDATYMWTRTPLVHAVQGRSKPMVQLLLNSYDNLNHENCQGILALKIAISEDDESMARLLLDKGLPLEGRHYDLLTAAITSKHEGMVPALVEHGVDPAKGERQQ</sequence>
<name>A0A430M670_9HYPO</name>
<dbReference type="InterPro" id="IPR036770">
    <property type="entry name" value="Ankyrin_rpt-contain_sf"/>
</dbReference>
<feature type="domain" description="Nephrocystin 3-like N-terminal" evidence="4">
    <location>
        <begin position="74"/>
        <end position="231"/>
    </location>
</feature>
<dbReference type="EMBL" id="MIKF01000015">
    <property type="protein sequence ID" value="RTE83479.1"/>
    <property type="molecule type" value="Genomic_DNA"/>
</dbReference>
<evidence type="ECO:0000256" key="2">
    <source>
        <dbReference type="PROSITE-ProRule" id="PRU00023"/>
    </source>
</evidence>
<dbReference type="InterPro" id="IPR054471">
    <property type="entry name" value="GPIID_WHD"/>
</dbReference>
<comment type="caution">
    <text evidence="5">The sequence shown here is derived from an EMBL/GenBank/DDBJ whole genome shotgun (WGS) entry which is preliminary data.</text>
</comment>
<keyword evidence="6" id="KW-1185">Reference proteome</keyword>
<dbReference type="Pfam" id="PF24883">
    <property type="entry name" value="NPHP3_N"/>
    <property type="match status" value="1"/>
</dbReference>
<dbReference type="Pfam" id="PF12796">
    <property type="entry name" value="Ank_2"/>
    <property type="match status" value="2"/>
</dbReference>
<dbReference type="InterPro" id="IPR056884">
    <property type="entry name" value="NPHP3-like_N"/>
</dbReference>
<evidence type="ECO:0000313" key="6">
    <source>
        <dbReference type="Proteomes" id="UP000287124"/>
    </source>
</evidence>
<dbReference type="InterPro" id="IPR002110">
    <property type="entry name" value="Ankyrin_rpt"/>
</dbReference>
<protein>
    <submittedName>
        <fullName evidence="5">Uncharacterized protein</fullName>
    </submittedName>
</protein>
<dbReference type="AlphaFoldDB" id="A0A430M670"/>
<dbReference type="Pfam" id="PF22939">
    <property type="entry name" value="WHD_GPIID"/>
    <property type="match status" value="1"/>
</dbReference>
<keyword evidence="1" id="KW-0677">Repeat</keyword>
<dbReference type="PANTHER" id="PTHR10039">
    <property type="entry name" value="AMELOGENIN"/>
    <property type="match status" value="1"/>
</dbReference>
<feature type="repeat" description="ANK" evidence="2">
    <location>
        <begin position="580"/>
        <end position="612"/>
    </location>
</feature>
<evidence type="ECO:0000259" key="3">
    <source>
        <dbReference type="Pfam" id="PF22939"/>
    </source>
</evidence>
<accession>A0A430M670</accession>
<feature type="domain" description="GPI inositol-deacylase winged helix" evidence="3">
    <location>
        <begin position="353"/>
        <end position="431"/>
    </location>
</feature>
<dbReference type="SUPFAM" id="SSF52540">
    <property type="entry name" value="P-loop containing nucleoside triphosphate hydrolases"/>
    <property type="match status" value="1"/>
</dbReference>
<evidence type="ECO:0000313" key="5">
    <source>
        <dbReference type="EMBL" id="RTE83479.1"/>
    </source>
</evidence>
<evidence type="ECO:0000256" key="1">
    <source>
        <dbReference type="ARBA" id="ARBA00022737"/>
    </source>
</evidence>
<dbReference type="PANTHER" id="PTHR10039:SF14">
    <property type="entry name" value="NACHT DOMAIN-CONTAINING PROTEIN"/>
    <property type="match status" value="1"/>
</dbReference>
<proteinExistence type="predicted"/>
<keyword evidence="2" id="KW-0040">ANK repeat</keyword>
<dbReference type="Proteomes" id="UP000287124">
    <property type="component" value="Unassembled WGS sequence"/>
</dbReference>
<dbReference type="Gene3D" id="1.25.40.20">
    <property type="entry name" value="Ankyrin repeat-containing domain"/>
    <property type="match status" value="1"/>
</dbReference>
<reference evidence="5 6" key="1">
    <citation type="submission" date="2017-06" db="EMBL/GenBank/DDBJ databases">
        <title>Comparative genomic analysis of Ambrosia Fusariam Clade fungi.</title>
        <authorList>
            <person name="Stajich J.E."/>
            <person name="Carrillo J."/>
            <person name="Kijimoto T."/>
            <person name="Eskalen A."/>
            <person name="O'Donnell K."/>
            <person name="Kasson M."/>
        </authorList>
    </citation>
    <scope>NUCLEOTIDE SEQUENCE [LARGE SCALE GENOMIC DNA]</scope>
    <source>
        <strain evidence="5 6">UCR1854</strain>
    </source>
</reference>
<evidence type="ECO:0000259" key="4">
    <source>
        <dbReference type="Pfam" id="PF24883"/>
    </source>
</evidence>
<dbReference type="InterPro" id="IPR027417">
    <property type="entry name" value="P-loop_NTPase"/>
</dbReference>
<dbReference type="SUPFAM" id="SSF48403">
    <property type="entry name" value="Ankyrin repeat"/>
    <property type="match status" value="1"/>
</dbReference>